<feature type="region of interest" description="Disordered" evidence="1">
    <location>
        <begin position="127"/>
        <end position="220"/>
    </location>
</feature>
<feature type="compositionally biased region" description="Basic and acidic residues" evidence="1">
    <location>
        <begin position="211"/>
        <end position="220"/>
    </location>
</feature>
<evidence type="ECO:0008006" key="4">
    <source>
        <dbReference type="Google" id="ProtNLM"/>
    </source>
</evidence>
<accession>A0ABQ5JTL7</accession>
<name>A0ABQ5JTL7_9EUKA</name>
<comment type="caution">
    <text evidence="2">The sequence shown here is derived from an EMBL/GenBank/DDBJ whole genome shotgun (WGS) entry which is preliminary data.</text>
</comment>
<gene>
    <name evidence="2" type="ORF">ADUPG1_010964</name>
</gene>
<organism evidence="2 3">
    <name type="scientific">Aduncisulcus paluster</name>
    <dbReference type="NCBI Taxonomy" id="2918883"/>
    <lineage>
        <taxon>Eukaryota</taxon>
        <taxon>Metamonada</taxon>
        <taxon>Carpediemonas-like organisms</taxon>
        <taxon>Aduncisulcus</taxon>
    </lineage>
</organism>
<proteinExistence type="predicted"/>
<evidence type="ECO:0000313" key="2">
    <source>
        <dbReference type="EMBL" id="GKT16664.1"/>
    </source>
</evidence>
<protein>
    <recommendedName>
        <fullName evidence="4">Nuclear speckle splicing regulatory protein 1 N-terminal domain-containing protein</fullName>
    </recommendedName>
</protein>
<feature type="compositionally biased region" description="Acidic residues" evidence="1">
    <location>
        <begin position="127"/>
        <end position="141"/>
    </location>
</feature>
<keyword evidence="3" id="KW-1185">Reference proteome</keyword>
<sequence length="247" mass="28491">MSKSRGFDLSKFAGAVSTTSKDRKGNNSIIEKPFAQDYARPEIDEDLAYSKAPRRVAYKQYSLSDYKSLQQRTKTMRRGGLGADLERDSVIAARMKQERMKQYARAIGRRNKDIELQKRADKEEKEYEYDYEYEYEDEDDRDTDKEGKGYKSSKGTKKNAGKSALPSSKMTPEQAKLVLGRKPSKKGDVRSRKLAYAATIPKPHMNPIQPKSRDKKRDKLSHLQMMQKRHDEERQAVDIIAHELGLF</sequence>
<dbReference type="EMBL" id="BQXS01011778">
    <property type="protein sequence ID" value="GKT16664.1"/>
    <property type="molecule type" value="Genomic_DNA"/>
</dbReference>
<evidence type="ECO:0000313" key="3">
    <source>
        <dbReference type="Proteomes" id="UP001057375"/>
    </source>
</evidence>
<dbReference type="Proteomes" id="UP001057375">
    <property type="component" value="Unassembled WGS sequence"/>
</dbReference>
<evidence type="ECO:0000256" key="1">
    <source>
        <dbReference type="SAM" id="MobiDB-lite"/>
    </source>
</evidence>
<reference evidence="2" key="1">
    <citation type="submission" date="2022-03" db="EMBL/GenBank/DDBJ databases">
        <title>Draft genome sequence of Aduncisulcus paluster, a free-living microaerophilic Fornicata.</title>
        <authorList>
            <person name="Yuyama I."/>
            <person name="Kume K."/>
            <person name="Tamura T."/>
            <person name="Inagaki Y."/>
            <person name="Hashimoto T."/>
        </authorList>
    </citation>
    <scope>NUCLEOTIDE SEQUENCE</scope>
    <source>
        <strain evidence="2">NY0171</strain>
    </source>
</reference>